<keyword evidence="1" id="KW-0812">Transmembrane</keyword>
<evidence type="ECO:0000313" key="3">
    <source>
        <dbReference type="Proteomes" id="UP000029567"/>
    </source>
</evidence>
<evidence type="ECO:0000256" key="1">
    <source>
        <dbReference type="SAM" id="Phobius"/>
    </source>
</evidence>
<keyword evidence="1" id="KW-0472">Membrane</keyword>
<comment type="caution">
    <text evidence="2">The sequence shown here is derived from an EMBL/GenBank/DDBJ whole genome shotgun (WGS) entry which is preliminary data.</text>
</comment>
<keyword evidence="1" id="KW-1133">Transmembrane helix</keyword>
<protein>
    <submittedName>
        <fullName evidence="2">Uncharacterized protein</fullName>
    </submittedName>
</protein>
<dbReference type="RefSeq" id="WP_034382135.1">
    <property type="nucleotide sequence ID" value="NZ_AWTN01000114.1"/>
</dbReference>
<organism evidence="2 3">
    <name type="scientific">Comamonas thiooxydans</name>
    <dbReference type="NCBI Taxonomy" id="363952"/>
    <lineage>
        <taxon>Bacteria</taxon>
        <taxon>Pseudomonadati</taxon>
        <taxon>Pseudomonadota</taxon>
        <taxon>Betaproteobacteria</taxon>
        <taxon>Burkholderiales</taxon>
        <taxon>Comamonadaceae</taxon>
        <taxon>Comamonas</taxon>
    </lineage>
</organism>
<proteinExistence type="predicted"/>
<accession>A0A0E3B9P9</accession>
<gene>
    <name evidence="2" type="ORF">P245_20815</name>
</gene>
<dbReference type="EMBL" id="AWTN01000114">
    <property type="protein sequence ID" value="KGG86162.1"/>
    <property type="molecule type" value="Genomic_DNA"/>
</dbReference>
<feature type="transmembrane region" description="Helical" evidence="1">
    <location>
        <begin position="38"/>
        <end position="60"/>
    </location>
</feature>
<name>A0A0E3B9P9_9BURK</name>
<evidence type="ECO:0000313" key="2">
    <source>
        <dbReference type="EMBL" id="KGG86162.1"/>
    </source>
</evidence>
<feature type="transmembrane region" description="Helical" evidence="1">
    <location>
        <begin position="7"/>
        <end position="26"/>
    </location>
</feature>
<reference evidence="2 3" key="1">
    <citation type="submission" date="2013-09" db="EMBL/GenBank/DDBJ databases">
        <title>High correlation between genotypes and phenotypes of environmental bacteria Comamonas testosteroni strains.</title>
        <authorList>
            <person name="Liu L."/>
            <person name="Zhu W."/>
            <person name="Xia X."/>
            <person name="Xu B."/>
            <person name="Luo M."/>
            <person name="Wang G."/>
        </authorList>
    </citation>
    <scope>NUCLEOTIDE SEQUENCE [LARGE SCALE GENOMIC DNA]</scope>
    <source>
        <strain evidence="2 3">JL14</strain>
    </source>
</reference>
<dbReference type="AlphaFoldDB" id="A0A0E3B9P9"/>
<sequence>MIAPTKRIYVFAVITAIFVVMIAYTFHSVKPDETGRLMFRAMMFSGGLSATVGFLAGFLARKR</sequence>
<dbReference type="Proteomes" id="UP000029567">
    <property type="component" value="Unassembled WGS sequence"/>
</dbReference>